<keyword evidence="2" id="KW-0963">Cytoplasm</keyword>
<keyword evidence="4" id="KW-0112">Calmodulin-binding</keyword>
<feature type="region of interest" description="Disordered" evidence="6">
    <location>
        <begin position="35"/>
        <end position="78"/>
    </location>
</feature>
<dbReference type="GO" id="GO:0051295">
    <property type="term" value="P:establishment of meiotic spindle localization"/>
    <property type="evidence" value="ECO:0007669"/>
    <property type="project" value="TreeGrafter"/>
</dbReference>
<feature type="compositionally biased region" description="Polar residues" evidence="6">
    <location>
        <begin position="9"/>
        <end position="20"/>
    </location>
</feature>
<evidence type="ECO:0000256" key="6">
    <source>
        <dbReference type="SAM" id="MobiDB-lite"/>
    </source>
</evidence>
<comment type="subcellular location">
    <subcellularLocation>
        <location evidence="1">Cytoplasm</location>
    </subcellularLocation>
</comment>
<dbReference type="SUPFAM" id="SSF52540">
    <property type="entry name" value="P-loop containing nucleoside triphosphate hydrolases"/>
    <property type="match status" value="2"/>
</dbReference>
<evidence type="ECO:0000259" key="7">
    <source>
        <dbReference type="PROSITE" id="PS50021"/>
    </source>
</evidence>
<dbReference type="InterPro" id="IPR036872">
    <property type="entry name" value="CH_dom_sf"/>
</dbReference>
<evidence type="ECO:0000256" key="5">
    <source>
        <dbReference type="PROSITE-ProRule" id="PRU00259"/>
    </source>
</evidence>
<dbReference type="InterPro" id="IPR016024">
    <property type="entry name" value="ARM-type_fold"/>
</dbReference>
<dbReference type="PROSITE" id="PS50096">
    <property type="entry name" value="IQ"/>
    <property type="match status" value="9"/>
</dbReference>
<dbReference type="InterPro" id="IPR051185">
    <property type="entry name" value="ASPM"/>
</dbReference>
<dbReference type="CDD" id="cd23767">
    <property type="entry name" value="IQCD"/>
    <property type="match status" value="1"/>
</dbReference>
<accession>A0A162B969</accession>
<dbReference type="Gramene" id="KZN11553">
    <property type="protein sequence ID" value="KZN11553"/>
    <property type="gene ID" value="DCAR_004209"/>
</dbReference>
<name>A0A162B969_DAUCS</name>
<dbReference type="GO" id="GO:0007051">
    <property type="term" value="P:spindle organization"/>
    <property type="evidence" value="ECO:0007669"/>
    <property type="project" value="TreeGrafter"/>
</dbReference>
<dbReference type="InterPro" id="IPR011989">
    <property type="entry name" value="ARM-like"/>
</dbReference>
<dbReference type="PROSITE" id="PS50176">
    <property type="entry name" value="ARM_REPEAT"/>
    <property type="match status" value="1"/>
</dbReference>
<dbReference type="Gene3D" id="1.25.10.10">
    <property type="entry name" value="Leucine-rich Repeat Variant"/>
    <property type="match status" value="1"/>
</dbReference>
<dbReference type="PANTHER" id="PTHR22706:SF1">
    <property type="entry name" value="ASSEMBLY FACTOR FOR SPINDLE MICROTUBULES"/>
    <property type="match status" value="1"/>
</dbReference>
<feature type="region of interest" description="Disordered" evidence="6">
    <location>
        <begin position="1"/>
        <end position="20"/>
    </location>
</feature>
<dbReference type="GO" id="GO:0005737">
    <property type="term" value="C:cytoplasm"/>
    <property type="evidence" value="ECO:0007669"/>
    <property type="project" value="UniProtKB-SubCell"/>
</dbReference>
<keyword evidence="3" id="KW-0677">Repeat</keyword>
<dbReference type="InterPro" id="IPR000225">
    <property type="entry name" value="Armadillo"/>
</dbReference>
<comment type="caution">
    <text evidence="8">The sequence shown here is derived from an EMBL/GenBank/DDBJ whole genome shotgun (WGS) entry which is preliminary data.</text>
</comment>
<dbReference type="Gene3D" id="1.20.5.190">
    <property type="match status" value="6"/>
</dbReference>
<evidence type="ECO:0000256" key="3">
    <source>
        <dbReference type="ARBA" id="ARBA00022737"/>
    </source>
</evidence>
<dbReference type="OMA" id="YSQKCCE"/>
<dbReference type="InterPro" id="IPR027417">
    <property type="entry name" value="P-loop_NTPase"/>
</dbReference>
<dbReference type="CDD" id="cd21223">
    <property type="entry name" value="CH_ASPM_rpt1"/>
    <property type="match status" value="1"/>
</dbReference>
<dbReference type="EMBL" id="LNRQ01000001">
    <property type="protein sequence ID" value="KZN11553.1"/>
    <property type="molecule type" value="Genomic_DNA"/>
</dbReference>
<organism evidence="8">
    <name type="scientific">Daucus carota subsp. sativus</name>
    <name type="common">Carrot</name>
    <dbReference type="NCBI Taxonomy" id="79200"/>
    <lineage>
        <taxon>Eukaryota</taxon>
        <taxon>Viridiplantae</taxon>
        <taxon>Streptophyta</taxon>
        <taxon>Embryophyta</taxon>
        <taxon>Tracheophyta</taxon>
        <taxon>Spermatophyta</taxon>
        <taxon>Magnoliopsida</taxon>
        <taxon>eudicotyledons</taxon>
        <taxon>Gunneridae</taxon>
        <taxon>Pentapetalae</taxon>
        <taxon>asterids</taxon>
        <taxon>campanulids</taxon>
        <taxon>Apiales</taxon>
        <taxon>Apiaceae</taxon>
        <taxon>Apioideae</taxon>
        <taxon>Scandiceae</taxon>
        <taxon>Daucinae</taxon>
        <taxon>Daucus</taxon>
        <taxon>Daucus sect. Daucus</taxon>
    </lineage>
</organism>
<dbReference type="Pfam" id="PF00307">
    <property type="entry name" value="CH"/>
    <property type="match status" value="1"/>
</dbReference>
<proteinExistence type="predicted"/>
<dbReference type="GO" id="GO:0000278">
    <property type="term" value="P:mitotic cell cycle"/>
    <property type="evidence" value="ECO:0007669"/>
    <property type="project" value="TreeGrafter"/>
</dbReference>
<dbReference type="SMART" id="SM00185">
    <property type="entry name" value="ARM"/>
    <property type="match status" value="1"/>
</dbReference>
<dbReference type="GO" id="GO:0005516">
    <property type="term" value="F:calmodulin binding"/>
    <property type="evidence" value="ECO:0007669"/>
    <property type="project" value="UniProtKB-KW"/>
</dbReference>
<evidence type="ECO:0000256" key="4">
    <source>
        <dbReference type="ARBA" id="ARBA00022860"/>
    </source>
</evidence>
<protein>
    <recommendedName>
        <fullName evidence="7">Calponin-homology (CH) domain-containing protein</fullName>
    </recommendedName>
</protein>
<dbReference type="SUPFAM" id="SSF48371">
    <property type="entry name" value="ARM repeat"/>
    <property type="match status" value="1"/>
</dbReference>
<feature type="compositionally biased region" description="Polar residues" evidence="6">
    <location>
        <begin position="35"/>
        <end position="45"/>
    </location>
</feature>
<sequence length="1335" mass="152470">MEAQEKQMHSQFSSPLPNRTSSIFKDISNFKTPKSTFSKTLTQPSPKHFFTASKQTPKTTTTLRRPRPSLAPPSHSKLAASRRLKAFEIEQSKSARKAQIAKENSLKSLTSSLSAWLNFLFENPRACGCDIARLTGQDEGSEVAASRNGKRDSVENGEVVFDRMWRGPKRVKDEVWCNRDGGETTLFSHSMFSELRESLKEVCSFDDLKDRMGVYLSLGSCKEIFDVMTRVTKNIDSGRIKMKSNCSIVTDVGMKQRAMRVLMCYNPIWLRIGLYIIFGGNTLLPNGDVSSEHEISFLKMVIEKQFFSHAGLAEFYVYNKLVAGLYRPGYFEKLGGIILKRFLLLVLILDRAKCQSSLPINHGIDGLDGGSPLLFTLQSTVKSSQQMIQDFLTSDVMHGEGNLLAHLVIVGFKVFYVQSPLSEYDFRVTNLFEDLQDGVRLCRAVQLLQHDSSILTKLVFSSDTRKKNLTNCGIAFQHLKQVGVALYDEDGTVVVGEDIVNGDKELTLSLLWNVFVHLQAPLLINKFLLSEEIHKIRGVGVEQSNTCTPMDMLLHWIQAICENYNCKVDNFASIVDGRAMWCLMDYYFHSDNHLPCSFKISKDMHGEDNGTVAEASLMSTANYTDAVHNFLMSQKLTTLLGKFPEVSDLLEHNGVCNDRSVIILLVFLSFQLVVKRNTDQLNFHKLLGYNSASAGRKHHNSGRSTQSEAIEKVEYHDTTHNFKAIMAWWREMAESNEKCNLRPASPTVECFSAARPITKTPSEIPSISCIEHEGIGLQEKAATSIQLSWKSFVSRNNFRRQHSAAIIIQRYYRGWVLRRGFLNQKHAAITIQSMLRCIKCCRDFQCYKIATKSAIIIQSVLRGWIARRQASRRRYRILMIQGHWRAWLAQKKISNSRKVAATQIQRCVRGWIARKRLVGSSSLYKTASYGYISKIGRHDFQSRELKIVLHSILKLQLWWRHNLLAKARINSVVTIQAHVRGWIVRQEATRKRQCIVLIQSCLRGWLGRKKFFCSHRTDAAVKIQSLVRGWIFRKRLLRDSLCKTVPETYTSETKSCFRSPETKKVVRCVLKIQKWWKGILLLRARKKSILIVQAYVRGWLVRQETTRKRRCTVIIQSHWKGYLARKDSKGRLLDLRLRMQKSAANVDNSMRILNRLIAALSELLTMKSVSGILHTCETLDMTTRYSQKCCEELVAAGAIDTLLKLISSVSRSIPDQEVLRHSLSTLRNLARYPHLTEVLINTRGAVKTILWEFLRNKEEGYFIASELLEKICLNGRGIESLLQQPVLLKRLRNLVDDLQRRADNEKRNPRSLAGREHNQRRLKVATELLRLIASG</sequence>
<dbReference type="GO" id="GO:0000922">
    <property type="term" value="C:spindle pole"/>
    <property type="evidence" value="ECO:0007669"/>
    <property type="project" value="TreeGrafter"/>
</dbReference>
<evidence type="ECO:0000313" key="8">
    <source>
        <dbReference type="EMBL" id="KZN11553.1"/>
    </source>
</evidence>
<dbReference type="InterPro" id="IPR000048">
    <property type="entry name" value="IQ_motif_EF-hand-BS"/>
</dbReference>
<dbReference type="Gene3D" id="1.10.418.10">
    <property type="entry name" value="Calponin-like domain"/>
    <property type="match status" value="1"/>
</dbReference>
<reference evidence="8" key="1">
    <citation type="journal article" date="2016" name="Nat. Genet.">
        <title>A high-quality carrot genome assembly provides new insights into carotenoid accumulation and asterid genome evolution.</title>
        <authorList>
            <person name="Iorizzo M."/>
            <person name="Ellison S."/>
            <person name="Senalik D."/>
            <person name="Zeng P."/>
            <person name="Satapoomin P."/>
            <person name="Huang J."/>
            <person name="Bowman M."/>
            <person name="Iovene M."/>
            <person name="Sanseverino W."/>
            <person name="Cavagnaro P."/>
            <person name="Yildiz M."/>
            <person name="Macko-Podgorni A."/>
            <person name="Moranska E."/>
            <person name="Grzebelus E."/>
            <person name="Grzebelus D."/>
            <person name="Ashrafi H."/>
            <person name="Zheng Z."/>
            <person name="Cheng S."/>
            <person name="Spooner D."/>
            <person name="Van Deynze A."/>
            <person name="Simon P."/>
        </authorList>
    </citation>
    <scope>NUCLEOTIDE SEQUENCE [LARGE SCALE GENOMIC DNA]</scope>
    <source>
        <tissue evidence="8">Leaf</tissue>
    </source>
</reference>
<evidence type="ECO:0000256" key="1">
    <source>
        <dbReference type="ARBA" id="ARBA00004496"/>
    </source>
</evidence>
<dbReference type="PROSITE" id="PS50021">
    <property type="entry name" value="CH"/>
    <property type="match status" value="1"/>
</dbReference>
<dbReference type="Pfam" id="PF00612">
    <property type="entry name" value="IQ"/>
    <property type="match status" value="8"/>
</dbReference>
<gene>
    <name evidence="8" type="ORF">DCAR_004209</name>
</gene>
<feature type="compositionally biased region" description="Low complexity" evidence="6">
    <location>
        <begin position="51"/>
        <end position="63"/>
    </location>
</feature>
<dbReference type="SUPFAM" id="SSF47576">
    <property type="entry name" value="Calponin-homology domain, CH-domain"/>
    <property type="match status" value="1"/>
</dbReference>
<evidence type="ECO:0000256" key="2">
    <source>
        <dbReference type="ARBA" id="ARBA00022490"/>
    </source>
</evidence>
<feature type="domain" description="Calponin-homology (CH)" evidence="7">
    <location>
        <begin position="407"/>
        <end position="519"/>
    </location>
</feature>
<dbReference type="InterPro" id="IPR001715">
    <property type="entry name" value="CH_dom"/>
</dbReference>
<feature type="repeat" description="ARM" evidence="5">
    <location>
        <begin position="1197"/>
        <end position="1244"/>
    </location>
</feature>
<dbReference type="SMART" id="SM00015">
    <property type="entry name" value="IQ"/>
    <property type="match status" value="12"/>
</dbReference>
<dbReference type="PANTHER" id="PTHR22706">
    <property type="entry name" value="ASSEMBLY FACTOR FOR SPINDLE MICROTUBULES"/>
    <property type="match status" value="1"/>
</dbReference>